<dbReference type="InterPro" id="IPR027417">
    <property type="entry name" value="P-loop_NTPase"/>
</dbReference>
<evidence type="ECO:0000313" key="4">
    <source>
        <dbReference type="Proteomes" id="UP000326546"/>
    </source>
</evidence>
<organism evidence="3 4">
    <name type="scientific">Ornithinimicrobium pratense</name>
    <dbReference type="NCBI Taxonomy" id="2593973"/>
    <lineage>
        <taxon>Bacteria</taxon>
        <taxon>Bacillati</taxon>
        <taxon>Actinomycetota</taxon>
        <taxon>Actinomycetes</taxon>
        <taxon>Micrococcales</taxon>
        <taxon>Ornithinimicrobiaceae</taxon>
        <taxon>Ornithinimicrobium</taxon>
    </lineage>
</organism>
<dbReference type="Proteomes" id="UP000326546">
    <property type="component" value="Chromosome"/>
</dbReference>
<name>A0A5J6V1L4_9MICO</name>
<keyword evidence="4" id="KW-1185">Reference proteome</keyword>
<evidence type="ECO:0000259" key="2">
    <source>
        <dbReference type="Pfam" id="PF13514"/>
    </source>
</evidence>
<feature type="coiled-coil region" evidence="1">
    <location>
        <begin position="586"/>
        <end position="648"/>
    </location>
</feature>
<dbReference type="EMBL" id="CP044427">
    <property type="protein sequence ID" value="QFG67679.1"/>
    <property type="molecule type" value="Genomic_DNA"/>
</dbReference>
<dbReference type="OrthoDB" id="3177877at2"/>
<dbReference type="SUPFAM" id="SSF52540">
    <property type="entry name" value="P-loop containing nucleoside triphosphate hydrolases"/>
    <property type="match status" value="1"/>
</dbReference>
<dbReference type="AlphaFoldDB" id="A0A5J6V1L4"/>
<accession>A0A5J6V1L4</accession>
<dbReference type="RefSeq" id="WP_158060074.1">
    <property type="nucleotide sequence ID" value="NZ_CP044427.1"/>
</dbReference>
<dbReference type="InterPro" id="IPR038734">
    <property type="entry name" value="YhaN_AAA"/>
</dbReference>
<dbReference type="Pfam" id="PF13514">
    <property type="entry name" value="AAA_27"/>
    <property type="match status" value="1"/>
</dbReference>
<proteinExistence type="predicted"/>
<evidence type="ECO:0000313" key="3">
    <source>
        <dbReference type="EMBL" id="QFG67679.1"/>
    </source>
</evidence>
<dbReference type="KEGG" id="serw:FY030_02095"/>
<feature type="coiled-coil region" evidence="1">
    <location>
        <begin position="298"/>
        <end position="349"/>
    </location>
</feature>
<feature type="domain" description="YhaN AAA" evidence="2">
    <location>
        <begin position="1"/>
        <end position="212"/>
    </location>
</feature>
<evidence type="ECO:0000256" key="1">
    <source>
        <dbReference type="SAM" id="Coils"/>
    </source>
</evidence>
<reference evidence="3 4" key="1">
    <citation type="submission" date="2019-09" db="EMBL/GenBank/DDBJ databases">
        <title>Serinicoccus pratensis sp. nov., isolated from meadow soil.</title>
        <authorList>
            <person name="Zhang W."/>
        </authorList>
    </citation>
    <scope>NUCLEOTIDE SEQUENCE [LARGE SCALE GENOMIC DNA]</scope>
    <source>
        <strain evidence="3 4">W204</strain>
    </source>
</reference>
<protein>
    <submittedName>
        <fullName evidence="3">AAA family ATPase</fullName>
    </submittedName>
</protein>
<dbReference type="Gene3D" id="3.40.50.300">
    <property type="entry name" value="P-loop containing nucleotide triphosphate hydrolases"/>
    <property type="match status" value="2"/>
</dbReference>
<sequence length="902" mass="97835">MRLHRLTLRDVKGVRERTVDFPDRGVLVIEGPNEIGKTTLLDGFDALLMLKATSKAAAVRALAPVDRDVAPFVEAELTIGGQRVRYAKRWLRTPSTTLDILGARPEHLTGDAAQQRLDAMVEQHLDRTLWDALRLTQTGDGSVAPLVSSAVLTAALDTAAGAQQHADGADALLDKVAAEVALYFTATGRATGVYREALTRHTEAQDAVAEAHRRLEEGAALLERLGQARERAAATDSEVGQAAERLAAAERVAGQTEAVATAHEVALERLAHAQDRQRLTRRALRQREALVAEREECSRELQQARHGNRADLEAAEEQAQALLMAEAAAEAAATKVEEAADDVAAARADADHLAAVRELEVRRDVLDRAEELIKAVCAARGVVAAQEGSGGPPVGGELARRVRALQDRLDAMTLQHDGATPSVEVEAWDSVVEVDTGDQTAVNSVRPGERVRVQASHDTTVEVPGHARIRVRLHEEARHRVAEIDRLRVELRHTLTELNCADVDEVDALVETAEAARTRLREATRDVEALLRPWGSTVTAEAVAGVLPRRLVEEVEQARSRVAHGLAARRAGRELPVDDARARVAVRVAEGALRDARERHQRARDALARRRADVATLTTRLDRAEGHIAAQQDRVRALQTQLVAAREDASDEVLAEQVGRCAAEVGDWTRAVHEAAEAMAAANVEGARAELRSARHQHTLASRAREDAHAELNQIKGQVEMAAGEGRQELYDLAVAHLDDAERDLRAIDRRARAARHLHATLNRHRDNAHRAYVRPYTHALEELGRQVYGSGFAVTVDEDLSLSARTLGGVTVPFAELSGGAKEQLGILARLAVARLVDPTQGVPVVIDDALGYSDPQRLQQMGAVLGSATEGSADMQVILLTCTPERYATIPDVHTVRLTA</sequence>
<keyword evidence="1" id="KW-0175">Coiled coil</keyword>
<gene>
    <name evidence="3" type="ORF">FY030_02095</name>
</gene>
<dbReference type="PANTHER" id="PTHR41259">
    <property type="entry name" value="DOUBLE-STRAND BREAK REPAIR RAD50 ATPASE, PUTATIVE-RELATED"/>
    <property type="match status" value="1"/>
</dbReference>
<dbReference type="PANTHER" id="PTHR41259:SF1">
    <property type="entry name" value="DOUBLE-STRAND BREAK REPAIR RAD50 ATPASE, PUTATIVE-RELATED"/>
    <property type="match status" value="1"/>
</dbReference>